<accession>A0A2B4R5T3</accession>
<keyword evidence="2" id="KW-1185">Reference proteome</keyword>
<organism evidence="1 2">
    <name type="scientific">Stylophora pistillata</name>
    <name type="common">Smooth cauliflower coral</name>
    <dbReference type="NCBI Taxonomy" id="50429"/>
    <lineage>
        <taxon>Eukaryota</taxon>
        <taxon>Metazoa</taxon>
        <taxon>Cnidaria</taxon>
        <taxon>Anthozoa</taxon>
        <taxon>Hexacorallia</taxon>
        <taxon>Scleractinia</taxon>
        <taxon>Astrocoeniina</taxon>
        <taxon>Pocilloporidae</taxon>
        <taxon>Stylophora</taxon>
    </lineage>
</organism>
<dbReference type="EMBL" id="LSMT01001536">
    <property type="protein sequence ID" value="PFX12173.1"/>
    <property type="molecule type" value="Genomic_DNA"/>
</dbReference>
<proteinExistence type="predicted"/>
<dbReference type="Proteomes" id="UP000225706">
    <property type="component" value="Unassembled WGS sequence"/>
</dbReference>
<name>A0A2B4R5T3_STYPI</name>
<evidence type="ECO:0000313" key="1">
    <source>
        <dbReference type="EMBL" id="PFX12173.1"/>
    </source>
</evidence>
<dbReference type="AlphaFoldDB" id="A0A2B4R5T3"/>
<evidence type="ECO:0000313" key="2">
    <source>
        <dbReference type="Proteomes" id="UP000225706"/>
    </source>
</evidence>
<sequence>MKPYAVPVRVLPFKSVIDKKARELGELRNAMTSMAMPVVGFVTDGEFSSLRTMGNSRPISIIQLISDARAETRSMPSRRIESYLILGRDGNPIAHHPSIPLEDVLWLHDVINSGVFEDAIFEHAIYLLQRWFFCIVMIHIPGCQVCV</sequence>
<dbReference type="OrthoDB" id="5988984at2759"/>
<protein>
    <submittedName>
        <fullName evidence="1">Uncharacterized protein</fullName>
    </submittedName>
</protein>
<comment type="caution">
    <text evidence="1">The sequence shown here is derived from an EMBL/GenBank/DDBJ whole genome shotgun (WGS) entry which is preliminary data.</text>
</comment>
<gene>
    <name evidence="1" type="ORF">AWC38_SpisGene23907</name>
</gene>
<reference evidence="2" key="1">
    <citation type="journal article" date="2017" name="bioRxiv">
        <title>Comparative analysis of the genomes of Stylophora pistillata and Acropora digitifera provides evidence for extensive differences between species of corals.</title>
        <authorList>
            <person name="Voolstra C.R."/>
            <person name="Li Y."/>
            <person name="Liew Y.J."/>
            <person name="Baumgarten S."/>
            <person name="Zoccola D."/>
            <person name="Flot J.-F."/>
            <person name="Tambutte S."/>
            <person name="Allemand D."/>
            <person name="Aranda M."/>
        </authorList>
    </citation>
    <scope>NUCLEOTIDE SEQUENCE [LARGE SCALE GENOMIC DNA]</scope>
</reference>